<dbReference type="AlphaFoldDB" id="A0AA86RSS8"/>
<evidence type="ECO:0000313" key="1">
    <source>
        <dbReference type="EMBL" id="CAI9971915.1"/>
    </source>
</evidence>
<reference evidence="1" key="1">
    <citation type="submission" date="2023-06" db="EMBL/GenBank/DDBJ databases">
        <authorList>
            <person name="Kurt Z."/>
        </authorList>
    </citation>
    <scope>NUCLEOTIDE SEQUENCE</scope>
</reference>
<dbReference type="EMBL" id="CAXDID020000171">
    <property type="protein sequence ID" value="CAL6047407.1"/>
    <property type="molecule type" value="Genomic_DNA"/>
</dbReference>
<dbReference type="Proteomes" id="UP001642409">
    <property type="component" value="Unassembled WGS sequence"/>
</dbReference>
<evidence type="ECO:0000313" key="2">
    <source>
        <dbReference type="EMBL" id="CAL6047407.1"/>
    </source>
</evidence>
<dbReference type="EMBL" id="CATOUU010001099">
    <property type="protein sequence ID" value="CAI9971915.1"/>
    <property type="molecule type" value="Genomic_DNA"/>
</dbReference>
<sequence>MKYKTDHKFFKNMWSLLCSEKFRHSLQNAMLDELRFLTEKRQKQMLLFWCSLYQMWTTASDPIQKWCLNREKNKGECGQMAEEKQQILNIFKHLNRIFDKFLEDMYRWIINSDALKYFVQIIDCMFKSKILLKHI</sequence>
<gene>
    <name evidence="2" type="ORF">HINF_LOCUS42192</name>
    <name evidence="1" type="ORF">HINF_LOCUS59560</name>
</gene>
<keyword evidence="3" id="KW-1185">Reference proteome</keyword>
<name>A0AA86RSS8_9EUKA</name>
<evidence type="ECO:0000313" key="3">
    <source>
        <dbReference type="Proteomes" id="UP001642409"/>
    </source>
</evidence>
<proteinExistence type="predicted"/>
<accession>A0AA86RSS8</accession>
<comment type="caution">
    <text evidence="1">The sequence shown here is derived from an EMBL/GenBank/DDBJ whole genome shotgun (WGS) entry which is preliminary data.</text>
</comment>
<protein>
    <submittedName>
        <fullName evidence="2">Hypothetical_protein</fullName>
    </submittedName>
</protein>
<reference evidence="2 3" key="2">
    <citation type="submission" date="2024-07" db="EMBL/GenBank/DDBJ databases">
        <authorList>
            <person name="Akdeniz Z."/>
        </authorList>
    </citation>
    <scope>NUCLEOTIDE SEQUENCE [LARGE SCALE GENOMIC DNA]</scope>
</reference>
<organism evidence="1">
    <name type="scientific">Hexamita inflata</name>
    <dbReference type="NCBI Taxonomy" id="28002"/>
    <lineage>
        <taxon>Eukaryota</taxon>
        <taxon>Metamonada</taxon>
        <taxon>Diplomonadida</taxon>
        <taxon>Hexamitidae</taxon>
        <taxon>Hexamitinae</taxon>
        <taxon>Hexamita</taxon>
    </lineage>
</organism>